<evidence type="ECO:0000256" key="1">
    <source>
        <dbReference type="SAM" id="SignalP"/>
    </source>
</evidence>
<keyword evidence="1" id="KW-0732">Signal</keyword>
<proteinExistence type="predicted"/>
<sequence>MENGKKRFNWKQLLLPVTLLFFVTACDTFLDDEKYAGVPHSLRYMSIDTYRIGDDYVSVTPTVMGGEGAIFTIESIDGPASDEVKASSFSIDSNKGNINIKEYCRLLPGEYSLAVKVSNPSGSEVFENAFAFTAVQVQPSKLSYVPSLYSFYGTSTGDLTSPANVNGGGPYSFSLDDPFNYFAIDEQTGEIEKIAEVDVADDSKLIKTYDVGVANELGSYNAPKAITIEIIGANVGKLAYNAEYKTPNEVSLGLINSTASTLAGSYTDVVNEEDYTTELSESTNGPIFKGNRFTNSWHIATAPVVMDQTGGGERVNTLFLSFKTASSTTECVSIVVSDAIQLEGAISAYAEIAAYKRYIDNDFNQRFALLVCDDEAYNEEDPFASQWFEIEANIAPGMLPYSNPIKESSLLAAGEGTQAFAIPGDFVGSKVRMALKAVHLNPELGNLGREAFVYKWQVRAKY</sequence>
<reference evidence="2 3" key="1">
    <citation type="journal article" date="2014" name="Int. J. Syst. Evol. Microbiol.">
        <title>Carboxylicivirga gen. nov. in the family Marinilabiliaceae with two novel species, Carboxylicivirga mesophila sp. nov. and Carboxylicivirga taeanensis sp. nov., and reclassification of Cytophaga fermentans as Saccharicrinis fermentans gen. nov., comb. nov.</title>
        <authorList>
            <person name="Yang S.H."/>
            <person name="Seo H.S."/>
            <person name="Woo J.H."/>
            <person name="Oh H.M."/>
            <person name="Jang H."/>
            <person name="Lee J.H."/>
            <person name="Kim S.J."/>
            <person name="Kwon K.K."/>
        </authorList>
    </citation>
    <scope>NUCLEOTIDE SEQUENCE [LARGE SCALE GENOMIC DNA]</scope>
    <source>
        <strain evidence="2 3">JCM 18290</strain>
    </source>
</reference>
<dbReference type="Gene3D" id="2.60.40.2710">
    <property type="match status" value="1"/>
</dbReference>
<feature type="chain" id="PRO_5047172865" description="DUF4958 domain-containing protein" evidence="1">
    <location>
        <begin position="26"/>
        <end position="462"/>
    </location>
</feature>
<dbReference type="Proteomes" id="UP000721861">
    <property type="component" value="Unassembled WGS sequence"/>
</dbReference>
<feature type="signal peptide" evidence="1">
    <location>
        <begin position="1"/>
        <end position="25"/>
    </location>
</feature>
<keyword evidence="3" id="KW-1185">Reference proteome</keyword>
<organism evidence="2 3">
    <name type="scientific">Carboxylicivirga mesophila</name>
    <dbReference type="NCBI Taxonomy" id="1166478"/>
    <lineage>
        <taxon>Bacteria</taxon>
        <taxon>Pseudomonadati</taxon>
        <taxon>Bacteroidota</taxon>
        <taxon>Bacteroidia</taxon>
        <taxon>Marinilabiliales</taxon>
        <taxon>Marinilabiliaceae</taxon>
        <taxon>Carboxylicivirga</taxon>
    </lineage>
</organism>
<gene>
    <name evidence="2" type="ORF">KEM09_02605</name>
</gene>
<name>A0ABS5K5M5_9BACT</name>
<evidence type="ECO:0008006" key="4">
    <source>
        <dbReference type="Google" id="ProtNLM"/>
    </source>
</evidence>
<evidence type="ECO:0000313" key="2">
    <source>
        <dbReference type="EMBL" id="MBS2210270.1"/>
    </source>
</evidence>
<comment type="caution">
    <text evidence="2">The sequence shown here is derived from an EMBL/GenBank/DDBJ whole genome shotgun (WGS) entry which is preliminary data.</text>
</comment>
<dbReference type="PROSITE" id="PS51257">
    <property type="entry name" value="PROKAR_LIPOPROTEIN"/>
    <property type="match status" value="1"/>
</dbReference>
<protein>
    <recommendedName>
        <fullName evidence="4">DUF4958 domain-containing protein</fullName>
    </recommendedName>
</protein>
<dbReference type="EMBL" id="JAGUCN010000002">
    <property type="protein sequence ID" value="MBS2210270.1"/>
    <property type="molecule type" value="Genomic_DNA"/>
</dbReference>
<accession>A0ABS5K5M5</accession>
<evidence type="ECO:0000313" key="3">
    <source>
        <dbReference type="Proteomes" id="UP000721861"/>
    </source>
</evidence>
<dbReference type="RefSeq" id="WP_212225075.1">
    <property type="nucleotide sequence ID" value="NZ_JAGUCN010000002.1"/>
</dbReference>